<keyword evidence="3" id="KW-0238">DNA-binding</keyword>
<sequence>MRDTLRLEALEVLDAIDRHGSFAAAAAALYRVPSAISYTVNQLETEVGVQVFDRSGHRARLTPAGRLLLEEGRRILAATSELSAAAKRLANNWEPELRIALNGLVPPALLWPTIDRFTAEHPSINLHLQEEVLTGSWEALVDQRAELAVGVTEMPAITGIEREPFIDIDFVFCCAPNHPLAQAHTPLDEAQLRAHRGIIVADSARSFPRRNAAGLLDSRHWLTVANMQSKVTALEAGLGVGYCPRLWVREMLAEGRLAAPPLAEQRPPVTTWLVWRSGESGRGVKWFVDALRQW</sequence>
<dbReference type="Pfam" id="PF03466">
    <property type="entry name" value="LysR_substrate"/>
    <property type="match status" value="1"/>
</dbReference>
<comment type="similarity">
    <text evidence="1">Belongs to the LysR transcriptional regulatory family.</text>
</comment>
<dbReference type="SUPFAM" id="SSF46785">
    <property type="entry name" value="Winged helix' DNA-binding domain"/>
    <property type="match status" value="1"/>
</dbReference>
<dbReference type="InterPro" id="IPR036390">
    <property type="entry name" value="WH_DNA-bd_sf"/>
</dbReference>
<dbReference type="PANTHER" id="PTHR30126:SF4">
    <property type="entry name" value="LYSR FAMILY TRANSCRIPTIONAL REGULATOR"/>
    <property type="match status" value="1"/>
</dbReference>
<evidence type="ECO:0000313" key="7">
    <source>
        <dbReference type="Proteomes" id="UP001589814"/>
    </source>
</evidence>
<keyword evidence="4" id="KW-0804">Transcription</keyword>
<dbReference type="EMBL" id="JBHLVX010000025">
    <property type="protein sequence ID" value="MFC0267844.1"/>
    <property type="molecule type" value="Genomic_DNA"/>
</dbReference>
<name>A0ABV6G2G9_9GAMM</name>
<reference evidence="6 7" key="1">
    <citation type="submission" date="2024-09" db="EMBL/GenBank/DDBJ databases">
        <authorList>
            <person name="Sun Q."/>
            <person name="Mori K."/>
        </authorList>
    </citation>
    <scope>NUCLEOTIDE SEQUENCE [LARGE SCALE GENOMIC DNA]</scope>
    <source>
        <strain evidence="6 7">CCM 7415</strain>
    </source>
</reference>
<feature type="domain" description="HTH lysR-type" evidence="5">
    <location>
        <begin position="5"/>
        <end position="62"/>
    </location>
</feature>
<dbReference type="Gene3D" id="1.10.10.10">
    <property type="entry name" value="Winged helix-like DNA-binding domain superfamily/Winged helix DNA-binding domain"/>
    <property type="match status" value="1"/>
</dbReference>
<dbReference type="SUPFAM" id="SSF53850">
    <property type="entry name" value="Periplasmic binding protein-like II"/>
    <property type="match status" value="1"/>
</dbReference>
<dbReference type="PROSITE" id="PS50931">
    <property type="entry name" value="HTH_LYSR"/>
    <property type="match status" value="1"/>
</dbReference>
<evidence type="ECO:0000256" key="3">
    <source>
        <dbReference type="ARBA" id="ARBA00023125"/>
    </source>
</evidence>
<evidence type="ECO:0000256" key="1">
    <source>
        <dbReference type="ARBA" id="ARBA00009437"/>
    </source>
</evidence>
<keyword evidence="7" id="KW-1185">Reference proteome</keyword>
<dbReference type="InterPro" id="IPR000847">
    <property type="entry name" value="LysR_HTH_N"/>
</dbReference>
<dbReference type="PANTHER" id="PTHR30126">
    <property type="entry name" value="HTH-TYPE TRANSCRIPTIONAL REGULATOR"/>
    <property type="match status" value="1"/>
</dbReference>
<evidence type="ECO:0000313" key="6">
    <source>
        <dbReference type="EMBL" id="MFC0267844.1"/>
    </source>
</evidence>
<evidence type="ECO:0000256" key="2">
    <source>
        <dbReference type="ARBA" id="ARBA00023015"/>
    </source>
</evidence>
<protein>
    <submittedName>
        <fullName evidence="6">LysR substrate-binding domain-containing protein</fullName>
    </submittedName>
</protein>
<evidence type="ECO:0000259" key="5">
    <source>
        <dbReference type="PROSITE" id="PS50931"/>
    </source>
</evidence>
<dbReference type="Pfam" id="PF00126">
    <property type="entry name" value="HTH_1"/>
    <property type="match status" value="1"/>
</dbReference>
<dbReference type="Proteomes" id="UP001589814">
    <property type="component" value="Unassembled WGS sequence"/>
</dbReference>
<dbReference type="InterPro" id="IPR005119">
    <property type="entry name" value="LysR_subst-bd"/>
</dbReference>
<keyword evidence="2" id="KW-0805">Transcription regulation</keyword>
<dbReference type="RefSeq" id="WP_019952820.1">
    <property type="nucleotide sequence ID" value="NZ_JBHLVX010000025.1"/>
</dbReference>
<accession>A0ABV6G2G9</accession>
<evidence type="ECO:0000256" key="4">
    <source>
        <dbReference type="ARBA" id="ARBA00023163"/>
    </source>
</evidence>
<comment type="caution">
    <text evidence="6">The sequence shown here is derived from an EMBL/GenBank/DDBJ whole genome shotgun (WGS) entry which is preliminary data.</text>
</comment>
<dbReference type="InterPro" id="IPR036388">
    <property type="entry name" value="WH-like_DNA-bd_sf"/>
</dbReference>
<proteinExistence type="inferred from homology"/>
<dbReference type="Gene3D" id="3.40.190.290">
    <property type="match status" value="1"/>
</dbReference>
<gene>
    <name evidence="6" type="ORF">ACFFHW_07560</name>
</gene>
<organism evidence="6 7">
    <name type="scientific">Kushneria aurantia</name>
    <dbReference type="NCBI Taxonomy" id="504092"/>
    <lineage>
        <taxon>Bacteria</taxon>
        <taxon>Pseudomonadati</taxon>
        <taxon>Pseudomonadota</taxon>
        <taxon>Gammaproteobacteria</taxon>
        <taxon>Oceanospirillales</taxon>
        <taxon>Halomonadaceae</taxon>
        <taxon>Kushneria</taxon>
    </lineage>
</organism>